<keyword evidence="3" id="KW-1185">Reference proteome</keyword>
<evidence type="ECO:0000256" key="1">
    <source>
        <dbReference type="ARBA" id="ARBA00022741"/>
    </source>
</evidence>
<dbReference type="GO" id="GO:0003924">
    <property type="term" value="F:GTPase activity"/>
    <property type="evidence" value="ECO:0007669"/>
    <property type="project" value="InterPro"/>
</dbReference>
<dbReference type="Proteomes" id="UP001344447">
    <property type="component" value="Unassembled WGS sequence"/>
</dbReference>
<comment type="caution">
    <text evidence="2">The sequence shown here is derived from an EMBL/GenBank/DDBJ whole genome shotgun (WGS) entry which is preliminary data.</text>
</comment>
<dbReference type="FunFam" id="3.40.50.300:FF:001204">
    <property type="entry name" value="Small GTP-binding protein, putative"/>
    <property type="match status" value="1"/>
</dbReference>
<dbReference type="GO" id="GO:0005525">
    <property type="term" value="F:GTP binding"/>
    <property type="evidence" value="ECO:0007669"/>
    <property type="project" value="InterPro"/>
</dbReference>
<dbReference type="SMART" id="SM00174">
    <property type="entry name" value="RHO"/>
    <property type="match status" value="1"/>
</dbReference>
<dbReference type="PROSITE" id="PS51420">
    <property type="entry name" value="RHO"/>
    <property type="match status" value="1"/>
</dbReference>
<gene>
    <name evidence="2" type="ORF">RB653_007641</name>
</gene>
<dbReference type="PROSITE" id="PS51419">
    <property type="entry name" value="RAB"/>
    <property type="match status" value="1"/>
</dbReference>
<keyword evidence="1" id="KW-0547">Nucleotide-binding</keyword>
<dbReference type="PRINTS" id="PR00449">
    <property type="entry name" value="RASTRNSFRMNG"/>
</dbReference>
<dbReference type="InterPro" id="IPR027417">
    <property type="entry name" value="P-loop_NTPase"/>
</dbReference>
<evidence type="ECO:0008006" key="4">
    <source>
        <dbReference type="Google" id="ProtNLM"/>
    </source>
</evidence>
<evidence type="ECO:0000313" key="2">
    <source>
        <dbReference type="EMBL" id="KAK5576497.1"/>
    </source>
</evidence>
<dbReference type="InterPro" id="IPR001806">
    <property type="entry name" value="Small_GTPase"/>
</dbReference>
<proteinExistence type="predicted"/>
<protein>
    <recommendedName>
        <fullName evidence="4">Ras-related protein Rab-24</fullName>
    </recommendedName>
</protein>
<dbReference type="Pfam" id="PF00071">
    <property type="entry name" value="Ras"/>
    <property type="match status" value="1"/>
</dbReference>
<dbReference type="Gene3D" id="3.40.50.300">
    <property type="entry name" value="P-loop containing nucleotide triphosphate hydrolases"/>
    <property type="match status" value="1"/>
</dbReference>
<sequence length="203" mass="22546">MTKAKIDLKVVLLGYASVGKTCIVTRYTSGQFGDTHTTIGGAFSSKRVVVGETEVLLGIWDTAGTERYQAVNVSYYRRANAAIVCYDLTNRESWDKVTFWAEELTQNEPDIEIYIVGTKLDLIQQGDIKAVPEEEVKQTARRYKAHIFETSSRTGENVSLLFQTIAEDFCKRTNNGTTPVNTNPSNVVNVNTQTQKKKSGGCC</sequence>
<dbReference type="SMART" id="SM00173">
    <property type="entry name" value="RAS"/>
    <property type="match status" value="1"/>
</dbReference>
<dbReference type="SMART" id="SM00175">
    <property type="entry name" value="RAB"/>
    <property type="match status" value="1"/>
</dbReference>
<dbReference type="PANTHER" id="PTHR47978">
    <property type="match status" value="1"/>
</dbReference>
<dbReference type="AlphaFoldDB" id="A0AAN7TM54"/>
<accession>A0AAN7TM54</accession>
<dbReference type="EMBL" id="JAVFKY010000005">
    <property type="protein sequence ID" value="KAK5576497.1"/>
    <property type="molecule type" value="Genomic_DNA"/>
</dbReference>
<dbReference type="PROSITE" id="PS51421">
    <property type="entry name" value="RAS"/>
    <property type="match status" value="1"/>
</dbReference>
<reference evidence="2 3" key="1">
    <citation type="submission" date="2023-11" db="EMBL/GenBank/DDBJ databases">
        <title>Dfirmibasis_genome.</title>
        <authorList>
            <person name="Edelbroek B."/>
            <person name="Kjellin J."/>
            <person name="Jerlstrom-Hultqvist J."/>
            <person name="Soderbom F."/>
        </authorList>
    </citation>
    <scope>NUCLEOTIDE SEQUENCE [LARGE SCALE GENOMIC DNA]</scope>
    <source>
        <strain evidence="2 3">TNS-C-14</strain>
    </source>
</reference>
<organism evidence="2 3">
    <name type="scientific">Dictyostelium firmibasis</name>
    <dbReference type="NCBI Taxonomy" id="79012"/>
    <lineage>
        <taxon>Eukaryota</taxon>
        <taxon>Amoebozoa</taxon>
        <taxon>Evosea</taxon>
        <taxon>Eumycetozoa</taxon>
        <taxon>Dictyostelia</taxon>
        <taxon>Dictyosteliales</taxon>
        <taxon>Dictyosteliaceae</taxon>
        <taxon>Dictyostelium</taxon>
    </lineage>
</organism>
<dbReference type="NCBIfam" id="TIGR00231">
    <property type="entry name" value="small_GTP"/>
    <property type="match status" value="1"/>
</dbReference>
<name>A0AAN7TM54_9MYCE</name>
<dbReference type="InterPro" id="IPR005225">
    <property type="entry name" value="Small_GTP-bd"/>
</dbReference>
<dbReference type="SUPFAM" id="SSF52540">
    <property type="entry name" value="P-loop containing nucleoside triphosphate hydrolases"/>
    <property type="match status" value="1"/>
</dbReference>
<evidence type="ECO:0000313" key="3">
    <source>
        <dbReference type="Proteomes" id="UP001344447"/>
    </source>
</evidence>